<feature type="binding site" evidence="6">
    <location>
        <begin position="168"/>
        <end position="171"/>
    </location>
    <ligand>
        <name>GTP</name>
        <dbReference type="ChEBI" id="CHEBI:37565"/>
    </ligand>
</feature>
<dbReference type="InterPro" id="IPR006073">
    <property type="entry name" value="GTP-bd"/>
</dbReference>
<dbReference type="InterPro" id="IPR015946">
    <property type="entry name" value="KH_dom-like_a/b"/>
</dbReference>
<organism evidence="10 11">
    <name type="scientific">Corynebacterium phoceense</name>
    <dbReference type="NCBI Taxonomy" id="1686286"/>
    <lineage>
        <taxon>Bacteria</taxon>
        <taxon>Bacillati</taxon>
        <taxon>Actinomycetota</taxon>
        <taxon>Actinomycetes</taxon>
        <taxon>Mycobacteriales</taxon>
        <taxon>Corynebacteriaceae</taxon>
        <taxon>Corynebacterium</taxon>
    </lineage>
</organism>
<dbReference type="GO" id="GO:0005829">
    <property type="term" value="C:cytosol"/>
    <property type="evidence" value="ECO:0007669"/>
    <property type="project" value="TreeGrafter"/>
</dbReference>
<proteinExistence type="inferred from homology"/>
<feature type="binding site" evidence="6">
    <location>
        <begin position="104"/>
        <end position="108"/>
    </location>
    <ligand>
        <name>GTP</name>
        <dbReference type="ChEBI" id="CHEBI:37565"/>
    </ligand>
</feature>
<protein>
    <recommendedName>
        <fullName evidence="2 6">GTPase Era</fullName>
    </recommendedName>
</protein>
<dbReference type="Proteomes" id="UP000318080">
    <property type="component" value="Unassembled WGS sequence"/>
</dbReference>
<feature type="compositionally biased region" description="Basic and acidic residues" evidence="8">
    <location>
        <begin position="1"/>
        <end position="11"/>
    </location>
</feature>
<dbReference type="AlphaFoldDB" id="A0A540R6V5"/>
<comment type="caution">
    <text evidence="10">The sequence shown here is derived from an EMBL/GenBank/DDBJ whole genome shotgun (WGS) entry which is preliminary data.</text>
</comment>
<feature type="binding site" evidence="6">
    <location>
        <begin position="57"/>
        <end position="64"/>
    </location>
    <ligand>
        <name>GTP</name>
        <dbReference type="ChEBI" id="CHEBI:37565"/>
    </ligand>
</feature>
<dbReference type="EMBL" id="VHIR01000008">
    <property type="protein sequence ID" value="TQE43456.1"/>
    <property type="molecule type" value="Genomic_DNA"/>
</dbReference>
<dbReference type="Pfam" id="PF01926">
    <property type="entry name" value="MMR_HSR1"/>
    <property type="match status" value="1"/>
</dbReference>
<dbReference type="Pfam" id="PF07650">
    <property type="entry name" value="KH_2"/>
    <property type="match status" value="1"/>
</dbReference>
<dbReference type="NCBIfam" id="TIGR00436">
    <property type="entry name" value="era"/>
    <property type="match status" value="1"/>
</dbReference>
<dbReference type="GO" id="GO:0005886">
    <property type="term" value="C:plasma membrane"/>
    <property type="evidence" value="ECO:0007669"/>
    <property type="project" value="UniProtKB-SubCell"/>
</dbReference>
<comment type="subcellular location">
    <subcellularLocation>
        <location evidence="6">Cytoplasm</location>
    </subcellularLocation>
    <subcellularLocation>
        <location evidence="6">Cell membrane</location>
        <topology evidence="6">Peripheral membrane protein</topology>
    </subcellularLocation>
</comment>
<dbReference type="PRINTS" id="PR00326">
    <property type="entry name" value="GTP1OBG"/>
</dbReference>
<evidence type="ECO:0000256" key="7">
    <source>
        <dbReference type="PROSITE-ProRule" id="PRU01050"/>
    </source>
</evidence>
<gene>
    <name evidence="6" type="primary">era</name>
    <name evidence="10" type="ORF">EJK80_06720</name>
</gene>
<dbReference type="SUPFAM" id="SSF52540">
    <property type="entry name" value="P-loop containing nucleoside triphosphate hydrolases"/>
    <property type="match status" value="1"/>
</dbReference>
<comment type="similarity">
    <text evidence="1 6 7">Belongs to the TRAFAC class TrmE-Era-EngA-EngB-Septin-like GTPase superfamily. Era GTPase family.</text>
</comment>
<keyword evidence="3 6" id="KW-0547">Nucleotide-binding</keyword>
<dbReference type="InterPro" id="IPR004044">
    <property type="entry name" value="KH_dom_type_2"/>
</dbReference>
<dbReference type="GO" id="GO:0043024">
    <property type="term" value="F:ribosomal small subunit binding"/>
    <property type="evidence" value="ECO:0007669"/>
    <property type="project" value="TreeGrafter"/>
</dbReference>
<feature type="region of interest" description="G5" evidence="7">
    <location>
        <begin position="201"/>
        <end position="203"/>
    </location>
</feature>
<evidence type="ECO:0000256" key="3">
    <source>
        <dbReference type="ARBA" id="ARBA00022741"/>
    </source>
</evidence>
<name>A0A540R6V5_9CORY</name>
<keyword evidence="6" id="KW-0472">Membrane</keyword>
<dbReference type="NCBIfam" id="TIGR00231">
    <property type="entry name" value="small_GTP"/>
    <property type="match status" value="1"/>
</dbReference>
<dbReference type="InterPro" id="IPR005225">
    <property type="entry name" value="Small_GTP-bd"/>
</dbReference>
<dbReference type="GO" id="GO:0005525">
    <property type="term" value="F:GTP binding"/>
    <property type="evidence" value="ECO:0007669"/>
    <property type="project" value="UniProtKB-UniRule"/>
</dbReference>
<keyword evidence="6" id="KW-0690">Ribosome biogenesis</keyword>
<evidence type="ECO:0000313" key="10">
    <source>
        <dbReference type="EMBL" id="TQE43456.1"/>
    </source>
</evidence>
<dbReference type="SUPFAM" id="SSF54814">
    <property type="entry name" value="Prokaryotic type KH domain (KH-domain type II)"/>
    <property type="match status" value="1"/>
</dbReference>
<keyword evidence="4 6" id="KW-0694">RNA-binding</keyword>
<dbReference type="PANTHER" id="PTHR42698:SF1">
    <property type="entry name" value="GTPASE ERA, MITOCHONDRIAL"/>
    <property type="match status" value="1"/>
</dbReference>
<evidence type="ECO:0000256" key="1">
    <source>
        <dbReference type="ARBA" id="ARBA00007921"/>
    </source>
</evidence>
<dbReference type="GO" id="GO:0003924">
    <property type="term" value="F:GTPase activity"/>
    <property type="evidence" value="ECO:0007669"/>
    <property type="project" value="UniProtKB-UniRule"/>
</dbReference>
<comment type="function">
    <text evidence="6">An essential GTPase that binds both GDP and GTP, with rapid nucleotide exchange. Plays a role in 16S rRNA processing and 30S ribosomal subunit biogenesis and possibly also in cell cycle regulation and energy metabolism.</text>
</comment>
<evidence type="ECO:0000256" key="8">
    <source>
        <dbReference type="SAM" id="MobiDB-lite"/>
    </source>
</evidence>
<keyword evidence="6" id="KW-0963">Cytoplasm</keyword>
<dbReference type="PANTHER" id="PTHR42698">
    <property type="entry name" value="GTPASE ERA"/>
    <property type="match status" value="1"/>
</dbReference>
<feature type="region of interest" description="Disordered" evidence="8">
    <location>
        <begin position="1"/>
        <end position="22"/>
    </location>
</feature>
<dbReference type="InterPro" id="IPR009019">
    <property type="entry name" value="KH_sf_prok-type"/>
</dbReference>
<dbReference type="InterPro" id="IPR027417">
    <property type="entry name" value="P-loop_NTPase"/>
</dbReference>
<dbReference type="InterPro" id="IPR005662">
    <property type="entry name" value="GTPase_Era-like"/>
</dbReference>
<feature type="region of interest" description="G2" evidence="7">
    <location>
        <begin position="83"/>
        <end position="87"/>
    </location>
</feature>
<dbReference type="GeneID" id="79853581"/>
<evidence type="ECO:0000259" key="9">
    <source>
        <dbReference type="PROSITE" id="PS51713"/>
    </source>
</evidence>
<keyword evidence="6" id="KW-1003">Cell membrane</keyword>
<sequence length="346" mass="38287">MNDTDPHESNPADKPAATPADNFDAAFENLPDEAALDYRDYTDTPEGFRSGFVSFVGRPNTGKSTLTNAIVGEKIAITANQPETTRRPIRGIVHREDCQIVVVDTPGLHRPRTLLGERLNEIVKDTYADVDVIGLTIPADEKIGPGDRWILDNVREVAPKTKIIGIVTKLDKGSRDQVGAQLLALHELLTEHDPDAVVIPVSAKDGTQVEDLVGVIRDALPEGPKFYPDDHVTDERQEERIAELIRESALAGLKDELPHSVAVGIDEMLPNPERPGVLNIHAIIYLERPGQQKIIEGKDGRRLNRIMGESRKKIIALLGQNVFLDLRIKVLKNWQSDPKFLGRLGF</sequence>
<keyword evidence="6" id="KW-0699">rRNA-binding</keyword>
<evidence type="ECO:0000256" key="5">
    <source>
        <dbReference type="ARBA" id="ARBA00023134"/>
    </source>
</evidence>
<dbReference type="RefSeq" id="WP_066492394.1">
    <property type="nucleotide sequence ID" value="NZ_JADPQA010000006.1"/>
</dbReference>
<reference evidence="10 11" key="1">
    <citation type="submission" date="2019-06" db="EMBL/GenBank/DDBJ databases">
        <title>Draft genome of C. phoceense Strain 272.</title>
        <authorList>
            <person name="Pacheco L.G.C."/>
            <person name="Barberis C.M."/>
            <person name="Almuzara M.N."/>
            <person name="Traglia G.M."/>
            <person name="Santos C.S."/>
            <person name="Rocha D.J.P.G."/>
            <person name="Aguiar E.R.G.R."/>
            <person name="Vay C.A."/>
        </authorList>
    </citation>
    <scope>NUCLEOTIDE SEQUENCE [LARGE SCALE GENOMIC DNA]</scope>
    <source>
        <strain evidence="10 11">272</strain>
    </source>
</reference>
<feature type="region of interest" description="G3" evidence="7">
    <location>
        <begin position="104"/>
        <end position="107"/>
    </location>
</feature>
<keyword evidence="11" id="KW-1185">Reference proteome</keyword>
<dbReference type="InterPro" id="IPR030388">
    <property type="entry name" value="G_ERA_dom"/>
</dbReference>
<evidence type="ECO:0000256" key="6">
    <source>
        <dbReference type="HAMAP-Rule" id="MF_00367"/>
    </source>
</evidence>
<feature type="region of interest" description="G1" evidence="7">
    <location>
        <begin position="57"/>
        <end position="64"/>
    </location>
</feature>
<dbReference type="STRING" id="1686286.GCA_900092335_02445"/>
<evidence type="ECO:0000313" key="11">
    <source>
        <dbReference type="Proteomes" id="UP000318080"/>
    </source>
</evidence>
<dbReference type="PROSITE" id="PS51713">
    <property type="entry name" value="G_ERA"/>
    <property type="match status" value="1"/>
</dbReference>
<dbReference type="HAMAP" id="MF_00367">
    <property type="entry name" value="GTPase_Era"/>
    <property type="match status" value="1"/>
</dbReference>
<keyword evidence="5 6" id="KW-0342">GTP-binding</keyword>
<comment type="subunit">
    <text evidence="6">Monomer.</text>
</comment>
<dbReference type="Gene3D" id="3.30.300.20">
    <property type="match status" value="1"/>
</dbReference>
<dbReference type="Gene3D" id="3.40.50.300">
    <property type="entry name" value="P-loop containing nucleotide triphosphate hydrolases"/>
    <property type="match status" value="1"/>
</dbReference>
<feature type="region of interest" description="G4" evidence="7">
    <location>
        <begin position="168"/>
        <end position="171"/>
    </location>
</feature>
<evidence type="ECO:0000256" key="4">
    <source>
        <dbReference type="ARBA" id="ARBA00022884"/>
    </source>
</evidence>
<accession>A0A540R6V5</accession>
<dbReference type="NCBIfam" id="NF000908">
    <property type="entry name" value="PRK00089.1"/>
    <property type="match status" value="1"/>
</dbReference>
<dbReference type="GO" id="GO:0000028">
    <property type="term" value="P:ribosomal small subunit assembly"/>
    <property type="evidence" value="ECO:0007669"/>
    <property type="project" value="TreeGrafter"/>
</dbReference>
<feature type="domain" description="Era-type G" evidence="9">
    <location>
        <begin position="49"/>
        <end position="222"/>
    </location>
</feature>
<dbReference type="GO" id="GO:0070181">
    <property type="term" value="F:small ribosomal subunit rRNA binding"/>
    <property type="evidence" value="ECO:0007669"/>
    <property type="project" value="UniProtKB-UniRule"/>
</dbReference>
<dbReference type="CDD" id="cd22534">
    <property type="entry name" value="KH-II_Era"/>
    <property type="match status" value="1"/>
</dbReference>
<evidence type="ECO:0000256" key="2">
    <source>
        <dbReference type="ARBA" id="ARBA00020484"/>
    </source>
</evidence>
<dbReference type="CDD" id="cd04163">
    <property type="entry name" value="Era"/>
    <property type="match status" value="1"/>
</dbReference>